<proteinExistence type="predicted"/>
<dbReference type="AlphaFoldDB" id="A0A382Y7P2"/>
<sequence length="56" mass="6457">MRTATLEVLNEGELIFGTRTNGSYFVREYEDNEEVAGSFFNTEEEAKAYIETLNEK</sequence>
<organism evidence="1">
    <name type="scientific">marine metagenome</name>
    <dbReference type="NCBI Taxonomy" id="408172"/>
    <lineage>
        <taxon>unclassified sequences</taxon>
        <taxon>metagenomes</taxon>
        <taxon>ecological metagenomes</taxon>
    </lineage>
</organism>
<accession>A0A382Y7P2</accession>
<gene>
    <name evidence="1" type="ORF">METZ01_LOCUS432127</name>
</gene>
<reference evidence="1" key="1">
    <citation type="submission" date="2018-05" db="EMBL/GenBank/DDBJ databases">
        <authorList>
            <person name="Lanie J.A."/>
            <person name="Ng W.-L."/>
            <person name="Kazmierczak K.M."/>
            <person name="Andrzejewski T.M."/>
            <person name="Davidsen T.M."/>
            <person name="Wayne K.J."/>
            <person name="Tettelin H."/>
            <person name="Glass J.I."/>
            <person name="Rusch D."/>
            <person name="Podicherti R."/>
            <person name="Tsui H.-C.T."/>
            <person name="Winkler M.E."/>
        </authorList>
    </citation>
    <scope>NUCLEOTIDE SEQUENCE</scope>
</reference>
<evidence type="ECO:0000313" key="1">
    <source>
        <dbReference type="EMBL" id="SVD79273.1"/>
    </source>
</evidence>
<dbReference type="EMBL" id="UINC01173595">
    <property type="protein sequence ID" value="SVD79273.1"/>
    <property type="molecule type" value="Genomic_DNA"/>
</dbReference>
<name>A0A382Y7P2_9ZZZZ</name>
<protein>
    <recommendedName>
        <fullName evidence="2">WGR domain-containing protein</fullName>
    </recommendedName>
</protein>
<evidence type="ECO:0008006" key="2">
    <source>
        <dbReference type="Google" id="ProtNLM"/>
    </source>
</evidence>